<organism evidence="2 3">
    <name type="scientific">Chlorobium phaeovibrioides</name>
    <dbReference type="NCBI Taxonomy" id="1094"/>
    <lineage>
        <taxon>Bacteria</taxon>
        <taxon>Pseudomonadati</taxon>
        <taxon>Chlorobiota</taxon>
        <taxon>Chlorobiia</taxon>
        <taxon>Chlorobiales</taxon>
        <taxon>Chlorobiaceae</taxon>
        <taxon>Chlorobium/Pelodictyon group</taxon>
        <taxon>Chlorobium</taxon>
    </lineage>
</organism>
<name>A0A5M8IDR0_CHLPH</name>
<evidence type="ECO:0000256" key="1">
    <source>
        <dbReference type="SAM" id="MobiDB-lite"/>
    </source>
</evidence>
<reference evidence="2 3" key="1">
    <citation type="submission" date="2019-07" db="EMBL/GenBank/DDBJ databases">
        <title>Draft genome Sequence of Chlorobium phaeovibrioides sp. strain PhvTcv-s14, from the Phylum Chlorobi.</title>
        <authorList>
            <person name="Babenko V."/>
            <person name="Boldyreva D."/>
            <person name="Kanygina A."/>
            <person name="Selezneva O."/>
            <person name="Akopiyan T."/>
            <person name="Lunina O."/>
        </authorList>
    </citation>
    <scope>NUCLEOTIDE SEQUENCE [LARGE SCALE GENOMIC DNA]</scope>
    <source>
        <strain evidence="2 3">GrTcv12</strain>
    </source>
</reference>
<protein>
    <submittedName>
        <fullName evidence="2">Uncharacterized protein</fullName>
    </submittedName>
</protein>
<accession>A0A5M8IDR0</accession>
<evidence type="ECO:0000313" key="3">
    <source>
        <dbReference type="Proteomes" id="UP000327458"/>
    </source>
</evidence>
<gene>
    <name evidence="2" type="ORF">FP507_08805</name>
</gene>
<feature type="region of interest" description="Disordered" evidence="1">
    <location>
        <begin position="1"/>
        <end position="23"/>
    </location>
</feature>
<evidence type="ECO:0000313" key="2">
    <source>
        <dbReference type="EMBL" id="KAA6233127.1"/>
    </source>
</evidence>
<proteinExistence type="predicted"/>
<sequence length="177" mass="20218">MDFTRAITKVKQGNPQKQTTLPSCSSSSIARREWVDQPTPTTIMAALNEIQRAKGKWYSEVMMKFYSTNVPERTKEHLDGLVATIQAQKVNTADLLTVTRRIRFTEFSGTTYMPLPDEAAIVRIIREVQGESIIQRSNEPRKGYEPDPIDMSEYDGLTEDETWEAMFEKAYQKCGGR</sequence>
<dbReference type="AlphaFoldDB" id="A0A5M8IDR0"/>
<feature type="compositionally biased region" description="Polar residues" evidence="1">
    <location>
        <begin position="11"/>
        <end position="23"/>
    </location>
</feature>
<dbReference type="EMBL" id="VMRG01000001">
    <property type="protein sequence ID" value="KAA6233127.1"/>
    <property type="molecule type" value="Genomic_DNA"/>
</dbReference>
<dbReference type="Proteomes" id="UP000327458">
    <property type="component" value="Unassembled WGS sequence"/>
</dbReference>
<comment type="caution">
    <text evidence="2">The sequence shown here is derived from an EMBL/GenBank/DDBJ whole genome shotgun (WGS) entry which is preliminary data.</text>
</comment>